<dbReference type="VEuPathDB" id="FungiDB:AJ78_07374"/>
<comment type="caution">
    <text evidence="1">The sequence shown here is derived from an EMBL/GenBank/DDBJ whole genome shotgun (WGS) entry which is preliminary data.</text>
</comment>
<protein>
    <submittedName>
        <fullName evidence="1">Uncharacterized protein</fullName>
    </submittedName>
</protein>
<gene>
    <name evidence="1" type="ORF">AJ78_07374</name>
</gene>
<reference evidence="1 2" key="1">
    <citation type="submission" date="2015-07" db="EMBL/GenBank/DDBJ databases">
        <title>Emmonsia species relationships and genome sequence.</title>
        <authorList>
            <consortium name="The Broad Institute Genomics Platform"/>
            <person name="Cuomo C.A."/>
            <person name="Munoz J.F."/>
            <person name="Imamovic A."/>
            <person name="Priest M.E."/>
            <person name="Young S."/>
            <person name="Clay O.K."/>
            <person name="McEwen J.G."/>
        </authorList>
    </citation>
    <scope>NUCLEOTIDE SEQUENCE [LARGE SCALE GENOMIC DNA]</scope>
    <source>
        <strain evidence="1 2">UAMH 9510</strain>
    </source>
</reference>
<keyword evidence="2" id="KW-1185">Reference proteome</keyword>
<accession>A0A1J9PVP8</accession>
<name>A0A1J9PVP8_9EURO</name>
<evidence type="ECO:0000313" key="2">
    <source>
        <dbReference type="Proteomes" id="UP000182235"/>
    </source>
</evidence>
<dbReference type="AlphaFoldDB" id="A0A1J9PVP8"/>
<organism evidence="1 2">
    <name type="scientific">Emergomyces pasteurianus Ep9510</name>
    <dbReference type="NCBI Taxonomy" id="1447872"/>
    <lineage>
        <taxon>Eukaryota</taxon>
        <taxon>Fungi</taxon>
        <taxon>Dikarya</taxon>
        <taxon>Ascomycota</taxon>
        <taxon>Pezizomycotina</taxon>
        <taxon>Eurotiomycetes</taxon>
        <taxon>Eurotiomycetidae</taxon>
        <taxon>Onygenales</taxon>
        <taxon>Ajellomycetaceae</taxon>
        <taxon>Emergomyces</taxon>
    </lineage>
</organism>
<evidence type="ECO:0000313" key="1">
    <source>
        <dbReference type="EMBL" id="OJD11955.1"/>
    </source>
</evidence>
<proteinExistence type="predicted"/>
<dbReference type="Proteomes" id="UP000182235">
    <property type="component" value="Unassembled WGS sequence"/>
</dbReference>
<dbReference type="EMBL" id="LGRN01000466">
    <property type="protein sequence ID" value="OJD11955.1"/>
    <property type="molecule type" value="Genomic_DNA"/>
</dbReference>
<sequence length="50" mass="5397">MAIEKPAPGELKLVYGIMAPSTLAETYLLTDLVGTNGQVPRYPSDTSLHH</sequence>